<comment type="caution">
    <text evidence="3">The sequence shown here is derived from an EMBL/GenBank/DDBJ whole genome shotgun (WGS) entry which is preliminary data.</text>
</comment>
<organism evidence="3 4">
    <name type="scientific">Arthrobacter silviterrae</name>
    <dbReference type="NCBI Taxonomy" id="2026658"/>
    <lineage>
        <taxon>Bacteria</taxon>
        <taxon>Bacillati</taxon>
        <taxon>Actinomycetota</taxon>
        <taxon>Actinomycetes</taxon>
        <taxon>Micrococcales</taxon>
        <taxon>Micrococcaceae</taxon>
        <taxon>Arthrobacter</taxon>
    </lineage>
</organism>
<dbReference type="Proteomes" id="UP000479226">
    <property type="component" value="Unassembled WGS sequence"/>
</dbReference>
<proteinExistence type="inferred from homology"/>
<dbReference type="PANTHER" id="PTHR34068">
    <property type="entry name" value="UPF0145 PROTEIN YBJQ"/>
    <property type="match status" value="1"/>
</dbReference>
<evidence type="ECO:0000256" key="1">
    <source>
        <dbReference type="ARBA" id="ARBA00010751"/>
    </source>
</evidence>
<evidence type="ECO:0000313" key="3">
    <source>
        <dbReference type="EMBL" id="NGN83430.1"/>
    </source>
</evidence>
<name>A0ABX0DC87_9MICC</name>
<keyword evidence="4" id="KW-1185">Reference proteome</keyword>
<dbReference type="PANTHER" id="PTHR34068:SF2">
    <property type="entry name" value="UPF0145 PROTEIN SCO3412"/>
    <property type="match status" value="1"/>
</dbReference>
<evidence type="ECO:0000256" key="2">
    <source>
        <dbReference type="HAMAP-Rule" id="MF_00338"/>
    </source>
</evidence>
<dbReference type="RefSeq" id="WP_165181538.1">
    <property type="nucleotide sequence ID" value="NZ_JAAKZI010000011.1"/>
</dbReference>
<accession>A0ABX0DC87</accession>
<dbReference type="InterPro" id="IPR035439">
    <property type="entry name" value="UPF0145_dom_sf"/>
</dbReference>
<dbReference type="SUPFAM" id="SSF117782">
    <property type="entry name" value="YbjQ-like"/>
    <property type="match status" value="1"/>
</dbReference>
<protein>
    <recommendedName>
        <fullName evidence="2">UPF0145 protein G6N77_08165</fullName>
    </recommendedName>
</protein>
<evidence type="ECO:0000313" key="4">
    <source>
        <dbReference type="Proteomes" id="UP000479226"/>
    </source>
</evidence>
<dbReference type="Gene3D" id="3.30.110.70">
    <property type="entry name" value="Hypothetical protein apc22750. Chain B"/>
    <property type="match status" value="1"/>
</dbReference>
<reference evidence="3 4" key="1">
    <citation type="submission" date="2020-02" db="EMBL/GenBank/DDBJ databases">
        <title>Genome sequence of the type strain DSM 27180 of Arthrobacter silviterrae.</title>
        <authorList>
            <person name="Gao J."/>
            <person name="Sun J."/>
        </authorList>
    </citation>
    <scope>NUCLEOTIDE SEQUENCE [LARGE SCALE GENOMIC DNA]</scope>
    <source>
        <strain evidence="3 4">DSM 27180</strain>
    </source>
</reference>
<dbReference type="InterPro" id="IPR002765">
    <property type="entry name" value="UPF0145_YbjQ-like"/>
</dbReference>
<gene>
    <name evidence="3" type="ORF">G6N77_08165</name>
</gene>
<dbReference type="EMBL" id="JAAKZI010000011">
    <property type="protein sequence ID" value="NGN83430.1"/>
    <property type="molecule type" value="Genomic_DNA"/>
</dbReference>
<dbReference type="Pfam" id="PF01906">
    <property type="entry name" value="YbjQ_1"/>
    <property type="match status" value="1"/>
</dbReference>
<dbReference type="HAMAP" id="MF_00338">
    <property type="entry name" value="UPF0145"/>
    <property type="match status" value="1"/>
</dbReference>
<comment type="similarity">
    <text evidence="1 2">Belongs to the UPF0145 family.</text>
</comment>
<sequence length="127" mass="13561">MIIVTTNDLPGYKIDAIFGEVMGLTVRSRHIGAQFTASFRSIGGGELPEMTKALYESRQEVVARMVTEAQAKGANAIVATRFDTSEMGQTWTEVCVYGTAVFAIPLAEGQPGSTGQSAYLAANPQLQ</sequence>